<dbReference type="AlphaFoldDB" id="A0A2P2CJ80"/>
<evidence type="ECO:0008006" key="3">
    <source>
        <dbReference type="Google" id="ProtNLM"/>
    </source>
</evidence>
<protein>
    <recommendedName>
        <fullName evidence="3">Integral membrane protein</fullName>
    </recommendedName>
</protein>
<reference evidence="2" key="1">
    <citation type="submission" date="2015-08" db="EMBL/GenBank/DDBJ databases">
        <authorList>
            <person name="Babu N.S."/>
            <person name="Beckwith C.J."/>
            <person name="Beseler K.G."/>
            <person name="Brison A."/>
            <person name="Carone J.V."/>
            <person name="Caskin T.P."/>
            <person name="Diamond M."/>
            <person name="Durham M.E."/>
            <person name="Foxe J.M."/>
            <person name="Go M."/>
            <person name="Henderson B.A."/>
            <person name="Jones I.B."/>
            <person name="McGettigan J.A."/>
            <person name="Micheletti S.J."/>
            <person name="Nasrallah M.E."/>
            <person name="Ortiz D."/>
            <person name="Piller C.R."/>
            <person name="Privatt S.R."/>
            <person name="Schneider S.L."/>
            <person name="Sharp S."/>
            <person name="Smith T.C."/>
            <person name="Stanton J.D."/>
            <person name="Ullery H.E."/>
            <person name="Wilson R.J."/>
            <person name="Serrano M.G."/>
            <person name="Buck G."/>
            <person name="Lee V."/>
            <person name="Wang Y."/>
            <person name="Carvalho R."/>
            <person name="Voegtly L."/>
            <person name="Shi R."/>
            <person name="Duckworth R."/>
            <person name="Johnson A."/>
            <person name="Loviza R."/>
            <person name="Walstead R."/>
            <person name="Shah Z."/>
            <person name="Kiflezghi M."/>
            <person name="Wade K."/>
            <person name="Ball S.L."/>
            <person name="Bradley K.W."/>
            <person name="Asai D.J."/>
            <person name="Bowman C.A."/>
            <person name="Russell D.A."/>
            <person name="Pope W.H."/>
            <person name="Jacobs-Sera D."/>
            <person name="Hendrix R.W."/>
            <person name="Hatfull G.F."/>
        </authorList>
    </citation>
    <scope>NUCLEOTIDE SEQUENCE</scope>
</reference>
<evidence type="ECO:0000256" key="1">
    <source>
        <dbReference type="SAM" id="Phobius"/>
    </source>
</evidence>
<keyword evidence="1" id="KW-0472">Membrane</keyword>
<feature type="transmembrane region" description="Helical" evidence="1">
    <location>
        <begin position="41"/>
        <end position="58"/>
    </location>
</feature>
<sequence length="129" mass="13443">MVTTRSTSVAASVAVALLAPPAAWLVWVSWSDGKASDAMHVAWFVTVALGCVLAGVLAPRGARLLWPALAAIGSTIVTLFVWWSGEDESGLFLVGIIIATPVVVAASLPLLLLGQALASPWRRHDGSRS</sequence>
<feature type="transmembrane region" description="Helical" evidence="1">
    <location>
        <begin position="65"/>
        <end position="85"/>
    </location>
</feature>
<dbReference type="EMBL" id="CZKB01000025">
    <property type="protein sequence ID" value="CUR62010.1"/>
    <property type="molecule type" value="Genomic_DNA"/>
</dbReference>
<feature type="transmembrane region" description="Helical" evidence="1">
    <location>
        <begin position="91"/>
        <end position="113"/>
    </location>
</feature>
<keyword evidence="1" id="KW-0812">Transmembrane</keyword>
<name>A0A2P2CJ80_9ZZZZ</name>
<accession>A0A2P2CJ80</accession>
<keyword evidence="1" id="KW-1133">Transmembrane helix</keyword>
<evidence type="ECO:0000313" key="2">
    <source>
        <dbReference type="EMBL" id="CUR62010.1"/>
    </source>
</evidence>
<organism evidence="2">
    <name type="scientific">metagenome</name>
    <dbReference type="NCBI Taxonomy" id="256318"/>
    <lineage>
        <taxon>unclassified sequences</taxon>
        <taxon>metagenomes</taxon>
    </lineage>
</organism>
<proteinExistence type="predicted"/>
<gene>
    <name evidence="2" type="ORF">NOCA150310</name>
</gene>